<feature type="compositionally biased region" description="Polar residues" evidence="1">
    <location>
        <begin position="18"/>
        <end position="31"/>
    </location>
</feature>
<dbReference type="Proteomes" id="UP000887564">
    <property type="component" value="Unplaced"/>
</dbReference>
<accession>A0A914S607</accession>
<feature type="compositionally biased region" description="Basic and acidic residues" evidence="1">
    <location>
        <begin position="1"/>
        <end position="17"/>
    </location>
</feature>
<sequence>MGVSEEDRKPVLKESETPKYSSKCTSDPLPQQTSNVAAFATPVVNGNPSGSYLDPLDYRFECPECQKT</sequence>
<keyword evidence="2" id="KW-1185">Reference proteome</keyword>
<name>A0A914S607_PAREQ</name>
<feature type="region of interest" description="Disordered" evidence="1">
    <location>
        <begin position="1"/>
        <end position="31"/>
    </location>
</feature>
<organism evidence="2 3">
    <name type="scientific">Parascaris equorum</name>
    <name type="common">Equine roundworm</name>
    <dbReference type="NCBI Taxonomy" id="6256"/>
    <lineage>
        <taxon>Eukaryota</taxon>
        <taxon>Metazoa</taxon>
        <taxon>Ecdysozoa</taxon>
        <taxon>Nematoda</taxon>
        <taxon>Chromadorea</taxon>
        <taxon>Rhabditida</taxon>
        <taxon>Spirurina</taxon>
        <taxon>Ascaridomorpha</taxon>
        <taxon>Ascaridoidea</taxon>
        <taxon>Ascarididae</taxon>
        <taxon>Parascaris</taxon>
    </lineage>
</organism>
<evidence type="ECO:0000313" key="3">
    <source>
        <dbReference type="WBParaSite" id="PEQ_0001405301-mRNA-1"/>
    </source>
</evidence>
<reference evidence="3" key="1">
    <citation type="submission" date="2022-11" db="UniProtKB">
        <authorList>
            <consortium name="WormBaseParasite"/>
        </authorList>
    </citation>
    <scope>IDENTIFICATION</scope>
</reference>
<evidence type="ECO:0000256" key="1">
    <source>
        <dbReference type="SAM" id="MobiDB-lite"/>
    </source>
</evidence>
<evidence type="ECO:0000313" key="2">
    <source>
        <dbReference type="Proteomes" id="UP000887564"/>
    </source>
</evidence>
<dbReference type="AlphaFoldDB" id="A0A914S607"/>
<protein>
    <submittedName>
        <fullName evidence="3">LITAF domain-containing protein</fullName>
    </submittedName>
</protein>
<proteinExistence type="predicted"/>
<dbReference type="WBParaSite" id="PEQ_0001405301-mRNA-1">
    <property type="protein sequence ID" value="PEQ_0001405301-mRNA-1"/>
    <property type="gene ID" value="PEQ_0001405301"/>
</dbReference>